<comment type="caution">
    <text evidence="4">The sequence shown here is derived from an EMBL/GenBank/DDBJ whole genome shotgun (WGS) entry which is preliminary data.</text>
</comment>
<evidence type="ECO:0000256" key="3">
    <source>
        <dbReference type="SAM" id="MobiDB-lite"/>
    </source>
</evidence>
<keyword evidence="1 4" id="KW-0808">Transferase</keyword>
<dbReference type="InterPro" id="IPR050179">
    <property type="entry name" value="Trans_hexapeptide_repeat"/>
</dbReference>
<dbReference type="InterPro" id="IPR011004">
    <property type="entry name" value="Trimer_LpxA-like_sf"/>
</dbReference>
<dbReference type="CDD" id="cd03349">
    <property type="entry name" value="LbH_XAT"/>
    <property type="match status" value="1"/>
</dbReference>
<evidence type="ECO:0000256" key="1">
    <source>
        <dbReference type="ARBA" id="ARBA00022679"/>
    </source>
</evidence>
<dbReference type="RefSeq" id="WP_364206240.1">
    <property type="nucleotide sequence ID" value="NZ_JBCGDC010000191.1"/>
</dbReference>
<accession>A0ABV5D190</accession>
<name>A0ABV5D190_9ACTN</name>
<feature type="region of interest" description="Disordered" evidence="3">
    <location>
        <begin position="1"/>
        <end position="23"/>
    </location>
</feature>
<dbReference type="Pfam" id="PF00132">
    <property type="entry name" value="Hexapep"/>
    <property type="match status" value="1"/>
</dbReference>
<evidence type="ECO:0000313" key="4">
    <source>
        <dbReference type="EMBL" id="MFB6398024.1"/>
    </source>
</evidence>
<dbReference type="Gene3D" id="2.160.10.10">
    <property type="entry name" value="Hexapeptide repeat proteins"/>
    <property type="match status" value="1"/>
</dbReference>
<reference evidence="4 5" key="1">
    <citation type="submission" date="2024-04" db="EMBL/GenBank/DDBJ databases">
        <title>Polymorphospora sp. isolated from Baiyangdian Lake in Xiong'an New Area.</title>
        <authorList>
            <person name="Zhang X."/>
            <person name="Liu J."/>
        </authorList>
    </citation>
    <scope>NUCLEOTIDE SEQUENCE [LARGE SCALE GENOMIC DNA]</scope>
    <source>
        <strain evidence="4 5">2-325</strain>
    </source>
</reference>
<dbReference type="PANTHER" id="PTHR43300:SF11">
    <property type="entry name" value="ACETYLTRANSFERASE RV3034C-RELATED"/>
    <property type="match status" value="1"/>
</dbReference>
<evidence type="ECO:0000313" key="5">
    <source>
        <dbReference type="Proteomes" id="UP001582793"/>
    </source>
</evidence>
<keyword evidence="5" id="KW-1185">Reference proteome</keyword>
<protein>
    <submittedName>
        <fullName evidence="4">CatB-related O-acetyltransferase</fullName>
        <ecNumber evidence="4">2.3.1.-</ecNumber>
    </submittedName>
</protein>
<dbReference type="PROSITE" id="PS00101">
    <property type="entry name" value="HEXAPEP_TRANSFERASES"/>
    <property type="match status" value="1"/>
</dbReference>
<dbReference type="SUPFAM" id="SSF51161">
    <property type="entry name" value="Trimeric LpxA-like enzymes"/>
    <property type="match status" value="1"/>
</dbReference>
<dbReference type="InterPro" id="IPR018357">
    <property type="entry name" value="Hexapep_transf_CS"/>
</dbReference>
<dbReference type="PANTHER" id="PTHR43300">
    <property type="entry name" value="ACETYLTRANSFERASE"/>
    <property type="match status" value="1"/>
</dbReference>
<dbReference type="Proteomes" id="UP001582793">
    <property type="component" value="Unassembled WGS sequence"/>
</dbReference>
<dbReference type="EC" id="2.3.1.-" evidence="4"/>
<dbReference type="GO" id="GO:0016746">
    <property type="term" value="F:acyltransferase activity"/>
    <property type="evidence" value="ECO:0007669"/>
    <property type="project" value="UniProtKB-KW"/>
</dbReference>
<proteinExistence type="predicted"/>
<keyword evidence="2" id="KW-0677">Repeat</keyword>
<sequence length="261" mass="28108">MTTSALGAEQGATQPPPAPPVAHDLSGRMPRTINRWPRPFAPRNILGVLRARARGATISLNQVKLDESTVERNGLVMEHALLRHSHVARYAIVGPFTSLFKVRVGPYAGIAEKVTVGALPHWPELPTSHVFPVNAEFGFCTGEWPEVPGTEVGADAWIGAGAVVRAGVRIGHGAIVAAGAVVTRDVADYEIVAGVPARRLRARFPDDLAGRLVALRWWDWPPPFLKANIDLFQRPLTADTLTALEERARSLPGRATDGGAR</sequence>
<organism evidence="4 5">
    <name type="scientific">Polymorphospora lycopeni</name>
    <dbReference type="NCBI Taxonomy" id="3140240"/>
    <lineage>
        <taxon>Bacteria</taxon>
        <taxon>Bacillati</taxon>
        <taxon>Actinomycetota</taxon>
        <taxon>Actinomycetes</taxon>
        <taxon>Micromonosporales</taxon>
        <taxon>Micromonosporaceae</taxon>
        <taxon>Polymorphospora</taxon>
    </lineage>
</organism>
<dbReference type="EMBL" id="JBCGDC010000191">
    <property type="protein sequence ID" value="MFB6398024.1"/>
    <property type="molecule type" value="Genomic_DNA"/>
</dbReference>
<keyword evidence="4" id="KW-0012">Acyltransferase</keyword>
<dbReference type="InterPro" id="IPR001451">
    <property type="entry name" value="Hexapep"/>
</dbReference>
<evidence type="ECO:0000256" key="2">
    <source>
        <dbReference type="ARBA" id="ARBA00022737"/>
    </source>
</evidence>
<gene>
    <name evidence="4" type="ORF">AAFH96_33850</name>
</gene>